<dbReference type="Gene3D" id="3.40.390.70">
    <property type="match status" value="1"/>
</dbReference>
<dbReference type="InterPro" id="IPR030890">
    <property type="entry name" value="LP_HExxH_w_TonB"/>
</dbReference>
<dbReference type="HOGENOM" id="CLU_048099_0_0_10"/>
<evidence type="ECO:0000313" key="2">
    <source>
        <dbReference type="EMBL" id="EOR98699.1"/>
    </source>
</evidence>
<organism evidence="2 3">
    <name type="scientific">Bacteroides thetaiotaomicron dnLKV9</name>
    <dbReference type="NCBI Taxonomy" id="1235785"/>
    <lineage>
        <taxon>Bacteria</taxon>
        <taxon>Pseudomonadati</taxon>
        <taxon>Bacteroidota</taxon>
        <taxon>Bacteroidia</taxon>
        <taxon>Bacteroidales</taxon>
        <taxon>Bacteroidaceae</taxon>
        <taxon>Bacteroides</taxon>
    </lineage>
</organism>
<protein>
    <recommendedName>
        <fullName evidence="4">Substrate import-associated zinc metallohydrolase lipoprotein</fullName>
    </recommendedName>
</protein>
<dbReference type="EMBL" id="ASSM01000011">
    <property type="protein sequence ID" value="EOR98699.1"/>
    <property type="molecule type" value="Genomic_DNA"/>
</dbReference>
<accession>R9HC43</accession>
<gene>
    <name evidence="2" type="ORF">C799_03609</name>
</gene>
<name>R9HC43_BACT4</name>
<evidence type="ECO:0000256" key="1">
    <source>
        <dbReference type="SAM" id="SignalP"/>
    </source>
</evidence>
<dbReference type="Pfam" id="PF15890">
    <property type="entry name" value="Peptidase_Mx1"/>
    <property type="match status" value="1"/>
</dbReference>
<reference evidence="2 3" key="1">
    <citation type="submission" date="2013-04" db="EMBL/GenBank/DDBJ databases">
        <title>The Genome Sequence of Bacteroides thetaiotaomicron dnLKV9.</title>
        <authorList>
            <consortium name="The Broad Institute Genomics Platform"/>
            <consortium name="The Broad Institute Genome Sequencing Center for Infectious Disease"/>
            <person name="Earl A."/>
            <person name="Xavier R."/>
            <person name="Kuhn K."/>
            <person name="Stappenbeck T."/>
            <person name="Walker B."/>
            <person name="Young S."/>
            <person name="Zeng Q."/>
            <person name="Gargeya S."/>
            <person name="Fitzgerald M."/>
            <person name="Haas B."/>
            <person name="Abouelleil A."/>
            <person name="Allen A.W."/>
            <person name="Alvarado L."/>
            <person name="Arachchi H.M."/>
            <person name="Berlin A.M."/>
            <person name="Chapman S.B."/>
            <person name="Gainer-Dewar J."/>
            <person name="Goldberg J."/>
            <person name="Griggs A."/>
            <person name="Gujja S."/>
            <person name="Hansen M."/>
            <person name="Howarth C."/>
            <person name="Imamovic A."/>
            <person name="Ireland A."/>
            <person name="Larimer J."/>
            <person name="McCowan C."/>
            <person name="Murphy C."/>
            <person name="Pearson M."/>
            <person name="Poon T.W."/>
            <person name="Priest M."/>
            <person name="Roberts A."/>
            <person name="Saif S."/>
            <person name="Shea T."/>
            <person name="Sisk P."/>
            <person name="Sykes S."/>
            <person name="Wortman J."/>
            <person name="Nusbaum C."/>
            <person name="Birren B."/>
        </authorList>
    </citation>
    <scope>NUCLEOTIDE SEQUENCE [LARGE SCALE GENOMIC DNA]</scope>
    <source>
        <strain evidence="3">dnLKV9</strain>
    </source>
</reference>
<dbReference type="AlphaFoldDB" id="R9HC43"/>
<evidence type="ECO:0000313" key="3">
    <source>
        <dbReference type="Proteomes" id="UP000014207"/>
    </source>
</evidence>
<proteinExistence type="predicted"/>
<dbReference type="NCBIfam" id="TIGR04549">
    <property type="entry name" value="LP_HExxH_w_tonB"/>
    <property type="match status" value="1"/>
</dbReference>
<comment type="caution">
    <text evidence="2">The sequence shown here is derived from an EMBL/GenBank/DDBJ whole genome shotgun (WGS) entry which is preliminary data.</text>
</comment>
<keyword evidence="1" id="KW-0732">Signal</keyword>
<feature type="chain" id="PRO_5004473099" description="Substrate import-associated zinc metallohydrolase lipoprotein" evidence="1">
    <location>
        <begin position="34"/>
        <end position="308"/>
    </location>
</feature>
<feature type="signal peptide" evidence="1">
    <location>
        <begin position="1"/>
        <end position="33"/>
    </location>
</feature>
<dbReference type="PROSITE" id="PS51257">
    <property type="entry name" value="PROKAR_LIPOPROTEIN"/>
    <property type="match status" value="1"/>
</dbReference>
<dbReference type="Proteomes" id="UP000014207">
    <property type="component" value="Unassembled WGS sequence"/>
</dbReference>
<evidence type="ECO:0008006" key="4">
    <source>
        <dbReference type="Google" id="ProtNLM"/>
    </source>
</evidence>
<dbReference type="PATRIC" id="fig|1235785.3.peg.3642"/>
<sequence>MMYYIKKEVKTMKKNKIYIFIAVLFAAFFSACSEDDLSSESVITEAQRVENDFDRWIVKNYVTPYNIDFKYRMEDIESDRNYNLIPADYTKSVQLAKLVEFLCLQVYDEVTGGKQFIRDYFPKMIHLVGSPAYENNGTMVLGTAEGGLKITLYNVNNVDVLNVSALNYFYFKTIHHEFAHILHQTRPYPTAFKEISGSEYVKDSWSSAWGSGTAAETAALKAGFITPYASSAVDEDFVELIAVYVTNTEAYWQSRIKTAGTTGAPIINSKFEIVYNYMLDTWNIDLDILRNTVLDHQNRIGELDLDEL</sequence>